<comment type="caution">
    <text evidence="7">The sequence shown here is derived from an EMBL/GenBank/DDBJ whole genome shotgun (WGS) entry which is preliminary data.</text>
</comment>
<evidence type="ECO:0000313" key="8">
    <source>
        <dbReference type="Proteomes" id="UP000218767"/>
    </source>
</evidence>
<name>A0A2A4XEU8_9GAMM</name>
<feature type="transmembrane region" description="Helical" evidence="5">
    <location>
        <begin position="269"/>
        <end position="289"/>
    </location>
</feature>
<dbReference type="InterPro" id="IPR004481">
    <property type="entry name" value="K/Na/Ca-exchanger"/>
</dbReference>
<feature type="domain" description="Sodium/calcium exchanger membrane region" evidence="6">
    <location>
        <begin position="173"/>
        <end position="312"/>
    </location>
</feature>
<dbReference type="PANTHER" id="PTHR10846">
    <property type="entry name" value="SODIUM/POTASSIUM/CALCIUM EXCHANGER"/>
    <property type="match status" value="1"/>
</dbReference>
<dbReference type="Pfam" id="PF01699">
    <property type="entry name" value="Na_Ca_ex"/>
    <property type="match status" value="2"/>
</dbReference>
<dbReference type="AlphaFoldDB" id="A0A2A4XEU8"/>
<evidence type="ECO:0000256" key="1">
    <source>
        <dbReference type="ARBA" id="ARBA00004141"/>
    </source>
</evidence>
<evidence type="ECO:0000256" key="2">
    <source>
        <dbReference type="ARBA" id="ARBA00022692"/>
    </source>
</evidence>
<keyword evidence="4 5" id="KW-0472">Membrane</keyword>
<proteinExistence type="predicted"/>
<dbReference type="InterPro" id="IPR044880">
    <property type="entry name" value="NCX_ion-bd_dom_sf"/>
</dbReference>
<accession>A0A2A4XEU8</accession>
<feature type="transmembrane region" description="Helical" evidence="5">
    <location>
        <begin position="203"/>
        <end position="230"/>
    </location>
</feature>
<evidence type="ECO:0000256" key="3">
    <source>
        <dbReference type="ARBA" id="ARBA00022989"/>
    </source>
</evidence>
<dbReference type="GO" id="GO:0005262">
    <property type="term" value="F:calcium channel activity"/>
    <property type="evidence" value="ECO:0007669"/>
    <property type="project" value="TreeGrafter"/>
</dbReference>
<feature type="transmembrane region" description="Helical" evidence="5">
    <location>
        <begin position="70"/>
        <end position="88"/>
    </location>
</feature>
<feature type="domain" description="Sodium/calcium exchanger membrane region" evidence="6">
    <location>
        <begin position="2"/>
        <end position="142"/>
    </location>
</feature>
<gene>
    <name evidence="7" type="ORF">COB20_02855</name>
</gene>
<dbReference type="Proteomes" id="UP000218767">
    <property type="component" value="Unassembled WGS sequence"/>
</dbReference>
<protein>
    <submittedName>
        <fullName evidence="7">Conjugal transfer protein TraR</fullName>
    </submittedName>
</protein>
<feature type="transmembrane region" description="Helical" evidence="5">
    <location>
        <begin position="173"/>
        <end position="191"/>
    </location>
</feature>
<feature type="transmembrane region" description="Helical" evidence="5">
    <location>
        <begin position="296"/>
        <end position="314"/>
    </location>
</feature>
<feature type="transmembrane region" description="Helical" evidence="5">
    <location>
        <begin position="128"/>
        <end position="147"/>
    </location>
</feature>
<dbReference type="NCBIfam" id="TIGR00367">
    <property type="entry name" value="calcium/sodium antiporter"/>
    <property type="match status" value="1"/>
</dbReference>
<dbReference type="PANTHER" id="PTHR10846:SF8">
    <property type="entry name" value="INNER MEMBRANE PROTEIN YRBG"/>
    <property type="match status" value="1"/>
</dbReference>
<evidence type="ECO:0000259" key="6">
    <source>
        <dbReference type="Pfam" id="PF01699"/>
    </source>
</evidence>
<reference evidence="8" key="1">
    <citation type="submission" date="2017-08" db="EMBL/GenBank/DDBJ databases">
        <title>A dynamic microbial community with high functional redundancy inhabits the cold, oxic subseafloor aquifer.</title>
        <authorList>
            <person name="Tully B.J."/>
            <person name="Wheat C.G."/>
            <person name="Glazer B.T."/>
            <person name="Huber J.A."/>
        </authorList>
    </citation>
    <scope>NUCLEOTIDE SEQUENCE [LARGE SCALE GENOMIC DNA]</scope>
</reference>
<keyword evidence="2 5" id="KW-0812">Transmembrane</keyword>
<comment type="subcellular location">
    <subcellularLocation>
        <location evidence="1">Membrane</location>
        <topology evidence="1">Multi-pass membrane protein</topology>
    </subcellularLocation>
</comment>
<evidence type="ECO:0000313" key="7">
    <source>
        <dbReference type="EMBL" id="PCI80587.1"/>
    </source>
</evidence>
<dbReference type="GO" id="GO:0005886">
    <property type="term" value="C:plasma membrane"/>
    <property type="evidence" value="ECO:0007669"/>
    <property type="project" value="TreeGrafter"/>
</dbReference>
<dbReference type="GO" id="GO:0006874">
    <property type="term" value="P:intracellular calcium ion homeostasis"/>
    <property type="evidence" value="ECO:0007669"/>
    <property type="project" value="TreeGrafter"/>
</dbReference>
<evidence type="ECO:0000256" key="4">
    <source>
        <dbReference type="ARBA" id="ARBA00023136"/>
    </source>
</evidence>
<organism evidence="7 8">
    <name type="scientific">SAR86 cluster bacterium</name>
    <dbReference type="NCBI Taxonomy" id="2030880"/>
    <lineage>
        <taxon>Bacteria</taxon>
        <taxon>Pseudomonadati</taxon>
        <taxon>Pseudomonadota</taxon>
        <taxon>Gammaproteobacteria</taxon>
        <taxon>SAR86 cluster</taxon>
    </lineage>
</organism>
<feature type="transmembrane region" description="Helical" evidence="5">
    <location>
        <begin position="242"/>
        <end position="263"/>
    </location>
</feature>
<dbReference type="InterPro" id="IPR004837">
    <property type="entry name" value="NaCa_Exmemb"/>
</dbReference>
<dbReference type="Gene3D" id="1.20.1420.30">
    <property type="entry name" value="NCX, central ion-binding region"/>
    <property type="match status" value="1"/>
</dbReference>
<evidence type="ECO:0000256" key="5">
    <source>
        <dbReference type="SAM" id="Phobius"/>
    </source>
</evidence>
<sequence length="316" mass="33073">MLGLLLLLAGGAAMVRGASGIAEGYGVPPLVVGLTVVAFGTSAPELVVNVLGALEGKTELAFGNITGSNLANLGLVLGSAAIITPMSLQGKIIRRELPLLLLGTTVLLSMTLDPLLRSESPFIDRSDGLIMLLLFGIFIYLAVTDFVRQDYDSLAATIDGLDIVSHAKKRTNWLLVGGGVIGLAIGGQLTIDHGSNLAESLGVPPVIIGMLVLAIGTSLPELITSIFAAIKGEADLCVGNVIGSNIFNSLFVLPISALVHPLMVPEGGVLDIFASLIFAVFLIPIFIFAKGIMNRQFGIFFVVAYIGYMLFRVISI</sequence>
<keyword evidence="3 5" id="KW-1133">Transmembrane helix</keyword>
<dbReference type="GO" id="GO:0008273">
    <property type="term" value="F:calcium, potassium:sodium antiporter activity"/>
    <property type="evidence" value="ECO:0007669"/>
    <property type="project" value="TreeGrafter"/>
</dbReference>
<dbReference type="EMBL" id="NVUL01000009">
    <property type="protein sequence ID" value="PCI80587.1"/>
    <property type="molecule type" value="Genomic_DNA"/>
</dbReference>